<accession>A0AAN9SC00</accession>
<comment type="caution">
    <text evidence="1">The sequence shown here is derived from an EMBL/GenBank/DDBJ whole genome shotgun (WGS) entry which is preliminary data.</text>
</comment>
<keyword evidence="2" id="KW-1185">Reference proteome</keyword>
<sequence>MYRLANRNVTVFWPRCRPLPRFSPSPFPIFISSVPSRFLRYVSMQLASLVSKLIIDQICSHPQLCNNLLGYATFLVILWLSQCSSKQICHTYPCGFPSAMHNVPAMRGKCLRFEAFIGCPITGYCPHQGRFLPRGVYSWIDTTTRQ</sequence>
<name>A0AAN9SC00_PSOTE</name>
<evidence type="ECO:0000313" key="2">
    <source>
        <dbReference type="Proteomes" id="UP001386955"/>
    </source>
</evidence>
<dbReference type="EMBL" id="JAYMYS010000005">
    <property type="protein sequence ID" value="KAK7393122.1"/>
    <property type="molecule type" value="Genomic_DNA"/>
</dbReference>
<evidence type="ECO:0000313" key="1">
    <source>
        <dbReference type="EMBL" id="KAK7393122.1"/>
    </source>
</evidence>
<gene>
    <name evidence="1" type="ORF">VNO78_21576</name>
</gene>
<proteinExistence type="predicted"/>
<protein>
    <submittedName>
        <fullName evidence="1">Uncharacterized protein</fullName>
    </submittedName>
</protein>
<reference evidence="1 2" key="1">
    <citation type="submission" date="2024-01" db="EMBL/GenBank/DDBJ databases">
        <title>The genomes of 5 underutilized Papilionoideae crops provide insights into root nodulation and disease resistanc.</title>
        <authorList>
            <person name="Jiang F."/>
        </authorList>
    </citation>
    <scope>NUCLEOTIDE SEQUENCE [LARGE SCALE GENOMIC DNA]</scope>
    <source>
        <strain evidence="1">DUOXIRENSHENG_FW03</strain>
        <tissue evidence="1">Leaves</tissue>
    </source>
</reference>
<dbReference type="Proteomes" id="UP001386955">
    <property type="component" value="Unassembled WGS sequence"/>
</dbReference>
<organism evidence="1 2">
    <name type="scientific">Psophocarpus tetragonolobus</name>
    <name type="common">Winged bean</name>
    <name type="synonym">Dolichos tetragonolobus</name>
    <dbReference type="NCBI Taxonomy" id="3891"/>
    <lineage>
        <taxon>Eukaryota</taxon>
        <taxon>Viridiplantae</taxon>
        <taxon>Streptophyta</taxon>
        <taxon>Embryophyta</taxon>
        <taxon>Tracheophyta</taxon>
        <taxon>Spermatophyta</taxon>
        <taxon>Magnoliopsida</taxon>
        <taxon>eudicotyledons</taxon>
        <taxon>Gunneridae</taxon>
        <taxon>Pentapetalae</taxon>
        <taxon>rosids</taxon>
        <taxon>fabids</taxon>
        <taxon>Fabales</taxon>
        <taxon>Fabaceae</taxon>
        <taxon>Papilionoideae</taxon>
        <taxon>50 kb inversion clade</taxon>
        <taxon>NPAAA clade</taxon>
        <taxon>indigoferoid/millettioid clade</taxon>
        <taxon>Phaseoleae</taxon>
        <taxon>Psophocarpus</taxon>
    </lineage>
</organism>
<dbReference type="AlphaFoldDB" id="A0AAN9SC00"/>